<dbReference type="NCBIfam" id="TIGR02180">
    <property type="entry name" value="GRX_euk"/>
    <property type="match status" value="1"/>
</dbReference>
<dbReference type="InterPro" id="IPR036249">
    <property type="entry name" value="Thioredoxin-like_sf"/>
</dbReference>
<feature type="compositionally biased region" description="Basic and acidic residues" evidence="2">
    <location>
        <begin position="141"/>
        <end position="157"/>
    </location>
</feature>
<dbReference type="Gene3D" id="3.40.30.10">
    <property type="entry name" value="Glutaredoxin"/>
    <property type="match status" value="1"/>
</dbReference>
<comment type="similarity">
    <text evidence="1">Belongs to the glutaredoxin family. Monothiol subfamily.</text>
</comment>
<dbReference type="RefSeq" id="XP_022584056.1">
    <property type="nucleotide sequence ID" value="XM_022720973.1"/>
</dbReference>
<protein>
    <recommendedName>
        <fullName evidence="3">Glutaredoxin domain-containing protein</fullName>
    </recommendedName>
</protein>
<dbReference type="VEuPathDB" id="FungiDB:ASPZODRAFT_109016"/>
<dbReference type="OrthoDB" id="423313at2759"/>
<dbReference type="STRING" id="1073090.A0A1L9SR06"/>
<dbReference type="FunFam" id="3.40.30.10:FF:000093">
    <property type="entry name" value="Glutaredoxin 2"/>
    <property type="match status" value="1"/>
</dbReference>
<dbReference type="PROSITE" id="PS51354">
    <property type="entry name" value="GLUTAREDOXIN_2"/>
    <property type="match status" value="1"/>
</dbReference>
<dbReference type="CDD" id="cd03419">
    <property type="entry name" value="GRX_GRXh_1_2_like"/>
    <property type="match status" value="1"/>
</dbReference>
<evidence type="ECO:0000256" key="1">
    <source>
        <dbReference type="ARBA" id="ARBA00009630"/>
    </source>
</evidence>
<organism evidence="4 5">
    <name type="scientific">Penicilliopsis zonata CBS 506.65</name>
    <dbReference type="NCBI Taxonomy" id="1073090"/>
    <lineage>
        <taxon>Eukaryota</taxon>
        <taxon>Fungi</taxon>
        <taxon>Dikarya</taxon>
        <taxon>Ascomycota</taxon>
        <taxon>Pezizomycotina</taxon>
        <taxon>Eurotiomycetes</taxon>
        <taxon>Eurotiomycetidae</taxon>
        <taxon>Eurotiales</taxon>
        <taxon>Aspergillaceae</taxon>
        <taxon>Penicilliopsis</taxon>
    </lineage>
</organism>
<dbReference type="InterPro" id="IPR002109">
    <property type="entry name" value="Glutaredoxin"/>
</dbReference>
<dbReference type="PANTHER" id="PTHR45694:SF5">
    <property type="entry name" value="GLUTAREDOXIN 2"/>
    <property type="match status" value="1"/>
</dbReference>
<proteinExistence type="inferred from homology"/>
<evidence type="ECO:0000313" key="4">
    <source>
        <dbReference type="EMBL" id="OJJ49546.1"/>
    </source>
</evidence>
<dbReference type="GeneID" id="34607438"/>
<keyword evidence="5" id="KW-1185">Reference proteome</keyword>
<dbReference type="EMBL" id="KV878337">
    <property type="protein sequence ID" value="OJJ49546.1"/>
    <property type="molecule type" value="Genomic_DNA"/>
</dbReference>
<dbReference type="GO" id="GO:0000324">
    <property type="term" value="C:fungal-type vacuole"/>
    <property type="evidence" value="ECO:0007669"/>
    <property type="project" value="TreeGrafter"/>
</dbReference>
<feature type="region of interest" description="Disordered" evidence="2">
    <location>
        <begin position="51"/>
        <end position="157"/>
    </location>
</feature>
<dbReference type="InterPro" id="IPR011899">
    <property type="entry name" value="Glutaredoxin_euk/vir"/>
</dbReference>
<dbReference type="Pfam" id="PF00462">
    <property type="entry name" value="Glutaredoxin"/>
    <property type="match status" value="1"/>
</dbReference>
<dbReference type="Proteomes" id="UP000184188">
    <property type="component" value="Unassembled WGS sequence"/>
</dbReference>
<gene>
    <name evidence="4" type="ORF">ASPZODRAFT_109016</name>
</gene>
<dbReference type="GO" id="GO:0005796">
    <property type="term" value="C:Golgi lumen"/>
    <property type="evidence" value="ECO:0007669"/>
    <property type="project" value="TreeGrafter"/>
</dbReference>
<evidence type="ECO:0000313" key="5">
    <source>
        <dbReference type="Proteomes" id="UP000184188"/>
    </source>
</evidence>
<dbReference type="GO" id="GO:0004362">
    <property type="term" value="F:glutathione-disulfide reductase (NADPH) activity"/>
    <property type="evidence" value="ECO:0007669"/>
    <property type="project" value="UniProtKB-ARBA"/>
</dbReference>
<accession>A0A1L9SR06</accession>
<dbReference type="GO" id="GO:0034599">
    <property type="term" value="P:cellular response to oxidative stress"/>
    <property type="evidence" value="ECO:0007669"/>
    <property type="project" value="TreeGrafter"/>
</dbReference>
<evidence type="ECO:0000256" key="2">
    <source>
        <dbReference type="SAM" id="MobiDB-lite"/>
    </source>
</evidence>
<dbReference type="SUPFAM" id="SSF52833">
    <property type="entry name" value="Thioredoxin-like"/>
    <property type="match status" value="1"/>
</dbReference>
<dbReference type="InterPro" id="IPR014025">
    <property type="entry name" value="Glutaredoxin_subgr"/>
</dbReference>
<evidence type="ECO:0000259" key="3">
    <source>
        <dbReference type="Pfam" id="PF00462"/>
    </source>
</evidence>
<sequence length="279" mass="30772">MPSPRRIKVLLAAVCTLIFVYLYFSSDASGIQDQKFYRSTVEAMKVKEAEKHSALEKGDKTVFPKLQPAQQVQQPVDKEAVAANAQAMKNTVNTPSSSSKGASEQSEEMEEISIAGRTKMTVPKQKDTESKDVTKEQGAGDDAKKEEKKEQENDAYHQAKDELNTIFKRSPVIIFSKSYCPYSAKAKNILLQRYSIVPAPYVVELDLHPLGRELQAVLAEMTGRRTVPNVLVSGTSIGGGDDMVALDQSDKLASTFKSLGGNWIAEVKRKDPEPESKQD</sequence>
<dbReference type="GO" id="GO:0005801">
    <property type="term" value="C:cis-Golgi network"/>
    <property type="evidence" value="ECO:0007669"/>
    <property type="project" value="UniProtKB-ARBA"/>
</dbReference>
<feature type="compositionally biased region" description="Basic and acidic residues" evidence="2">
    <location>
        <begin position="124"/>
        <end position="135"/>
    </location>
</feature>
<feature type="domain" description="Glutaredoxin" evidence="3">
    <location>
        <begin position="172"/>
        <end position="236"/>
    </location>
</feature>
<feature type="compositionally biased region" description="Basic and acidic residues" evidence="2">
    <location>
        <begin position="51"/>
        <end position="62"/>
    </location>
</feature>
<reference evidence="5" key="1">
    <citation type="journal article" date="2017" name="Genome Biol.">
        <title>Comparative genomics reveals high biological diversity and specific adaptations in the industrially and medically important fungal genus Aspergillus.</title>
        <authorList>
            <person name="de Vries R.P."/>
            <person name="Riley R."/>
            <person name="Wiebenga A."/>
            <person name="Aguilar-Osorio G."/>
            <person name="Amillis S."/>
            <person name="Uchima C.A."/>
            <person name="Anderluh G."/>
            <person name="Asadollahi M."/>
            <person name="Askin M."/>
            <person name="Barry K."/>
            <person name="Battaglia E."/>
            <person name="Bayram O."/>
            <person name="Benocci T."/>
            <person name="Braus-Stromeyer S.A."/>
            <person name="Caldana C."/>
            <person name="Canovas D."/>
            <person name="Cerqueira G.C."/>
            <person name="Chen F."/>
            <person name="Chen W."/>
            <person name="Choi C."/>
            <person name="Clum A."/>
            <person name="Dos Santos R.A."/>
            <person name="Damasio A.R."/>
            <person name="Diallinas G."/>
            <person name="Emri T."/>
            <person name="Fekete E."/>
            <person name="Flipphi M."/>
            <person name="Freyberg S."/>
            <person name="Gallo A."/>
            <person name="Gournas C."/>
            <person name="Habgood R."/>
            <person name="Hainaut M."/>
            <person name="Harispe M.L."/>
            <person name="Henrissat B."/>
            <person name="Hilden K.S."/>
            <person name="Hope R."/>
            <person name="Hossain A."/>
            <person name="Karabika E."/>
            <person name="Karaffa L."/>
            <person name="Karanyi Z."/>
            <person name="Krasevec N."/>
            <person name="Kuo A."/>
            <person name="Kusch H."/>
            <person name="LaButti K."/>
            <person name="Lagendijk E.L."/>
            <person name="Lapidus A."/>
            <person name="Levasseur A."/>
            <person name="Lindquist E."/>
            <person name="Lipzen A."/>
            <person name="Logrieco A.F."/>
            <person name="MacCabe A."/>
            <person name="Maekelae M.R."/>
            <person name="Malavazi I."/>
            <person name="Melin P."/>
            <person name="Meyer V."/>
            <person name="Mielnichuk N."/>
            <person name="Miskei M."/>
            <person name="Molnar A.P."/>
            <person name="Mule G."/>
            <person name="Ngan C.Y."/>
            <person name="Orejas M."/>
            <person name="Orosz E."/>
            <person name="Ouedraogo J.P."/>
            <person name="Overkamp K.M."/>
            <person name="Park H.-S."/>
            <person name="Perrone G."/>
            <person name="Piumi F."/>
            <person name="Punt P.J."/>
            <person name="Ram A.F."/>
            <person name="Ramon A."/>
            <person name="Rauscher S."/>
            <person name="Record E."/>
            <person name="Riano-Pachon D.M."/>
            <person name="Robert V."/>
            <person name="Roehrig J."/>
            <person name="Ruller R."/>
            <person name="Salamov A."/>
            <person name="Salih N.S."/>
            <person name="Samson R.A."/>
            <person name="Sandor E."/>
            <person name="Sanguinetti M."/>
            <person name="Schuetze T."/>
            <person name="Sepcic K."/>
            <person name="Shelest E."/>
            <person name="Sherlock G."/>
            <person name="Sophianopoulou V."/>
            <person name="Squina F.M."/>
            <person name="Sun H."/>
            <person name="Susca A."/>
            <person name="Todd R.B."/>
            <person name="Tsang A."/>
            <person name="Unkles S.E."/>
            <person name="van de Wiele N."/>
            <person name="van Rossen-Uffink D."/>
            <person name="Oliveira J.V."/>
            <person name="Vesth T.C."/>
            <person name="Visser J."/>
            <person name="Yu J.-H."/>
            <person name="Zhou M."/>
            <person name="Andersen M.R."/>
            <person name="Archer D.B."/>
            <person name="Baker S.E."/>
            <person name="Benoit I."/>
            <person name="Brakhage A.A."/>
            <person name="Braus G.H."/>
            <person name="Fischer R."/>
            <person name="Frisvad J.C."/>
            <person name="Goldman G.H."/>
            <person name="Houbraken J."/>
            <person name="Oakley B."/>
            <person name="Pocsi I."/>
            <person name="Scazzocchio C."/>
            <person name="Seiboth B."/>
            <person name="vanKuyk P.A."/>
            <person name="Wortman J."/>
            <person name="Dyer P.S."/>
            <person name="Grigoriev I.V."/>
        </authorList>
    </citation>
    <scope>NUCLEOTIDE SEQUENCE [LARGE SCALE GENOMIC DNA]</scope>
    <source>
        <strain evidence="5">CBS 506.65</strain>
    </source>
</reference>
<dbReference type="PANTHER" id="PTHR45694">
    <property type="entry name" value="GLUTAREDOXIN 2"/>
    <property type="match status" value="1"/>
</dbReference>
<name>A0A1L9SR06_9EURO</name>
<dbReference type="AlphaFoldDB" id="A0A1L9SR06"/>
<dbReference type="PRINTS" id="PR00160">
    <property type="entry name" value="GLUTAREDOXIN"/>
</dbReference>